<dbReference type="PROSITE" id="PS00893">
    <property type="entry name" value="NUDIX_BOX"/>
    <property type="match status" value="1"/>
</dbReference>
<name>A0A364NK66_9GAMM</name>
<dbReference type="CDD" id="cd03429">
    <property type="entry name" value="NUDIX_NADH_pyrophosphatase_Nudt13"/>
    <property type="match status" value="1"/>
</dbReference>
<dbReference type="InterPro" id="IPR015797">
    <property type="entry name" value="NUDIX_hydrolase-like_dom_sf"/>
</dbReference>
<dbReference type="PANTHER" id="PTHR42904">
    <property type="entry name" value="NUDIX HYDROLASE, NUDC SUBFAMILY"/>
    <property type="match status" value="1"/>
</dbReference>
<protein>
    <recommendedName>
        <fullName evidence="4">NAD(+) diphosphatase</fullName>
        <ecNumber evidence="4">3.6.1.22</ecNumber>
    </recommendedName>
</protein>
<gene>
    <name evidence="12" type="ORF">DN062_14035</name>
</gene>
<comment type="caution">
    <text evidence="12">The sequence shown here is derived from an EMBL/GenBank/DDBJ whole genome shotgun (WGS) entry which is preliminary data.</text>
</comment>
<evidence type="ECO:0000256" key="3">
    <source>
        <dbReference type="ARBA" id="ARBA00009595"/>
    </source>
</evidence>
<dbReference type="PANTHER" id="PTHR42904:SF6">
    <property type="entry name" value="NAD-CAPPED RNA HYDROLASE NUDT12"/>
    <property type="match status" value="1"/>
</dbReference>
<keyword evidence="5" id="KW-0479">Metal-binding</keyword>
<dbReference type="InterPro" id="IPR000086">
    <property type="entry name" value="NUDIX_hydrolase_dom"/>
</dbReference>
<evidence type="ECO:0000256" key="6">
    <source>
        <dbReference type="ARBA" id="ARBA00022801"/>
    </source>
</evidence>
<dbReference type="EC" id="3.6.1.22" evidence="4"/>
<dbReference type="AlphaFoldDB" id="A0A364NK66"/>
<dbReference type="GO" id="GO:0046872">
    <property type="term" value="F:metal ion binding"/>
    <property type="evidence" value="ECO:0007669"/>
    <property type="project" value="UniProtKB-KW"/>
</dbReference>
<accession>A0A364NK66</accession>
<reference evidence="12 13" key="1">
    <citation type="submission" date="2018-06" db="EMBL/GenBank/DDBJ databases">
        <title>Nitrincola tibetense sp. nov., isolated from Lake XuguoCo on Tibetan Plateau.</title>
        <authorList>
            <person name="Xing P."/>
        </authorList>
    </citation>
    <scope>NUCLEOTIDE SEQUENCE [LARGE SCALE GENOMIC DNA]</scope>
    <source>
        <strain evidence="13">xg18</strain>
    </source>
</reference>
<evidence type="ECO:0000256" key="2">
    <source>
        <dbReference type="ARBA" id="ARBA00001947"/>
    </source>
</evidence>
<comment type="cofactor">
    <cofactor evidence="2">
        <name>Zn(2+)</name>
        <dbReference type="ChEBI" id="CHEBI:29105"/>
    </cofactor>
</comment>
<organism evidence="12 13">
    <name type="scientific">Nitrincola tibetensis</name>
    <dbReference type="NCBI Taxonomy" id="2219697"/>
    <lineage>
        <taxon>Bacteria</taxon>
        <taxon>Pseudomonadati</taxon>
        <taxon>Pseudomonadota</taxon>
        <taxon>Gammaproteobacteria</taxon>
        <taxon>Oceanospirillales</taxon>
        <taxon>Oceanospirillaceae</taxon>
        <taxon>Nitrincola</taxon>
    </lineage>
</organism>
<sequence>MRKCSPCWIKNQVGLVSGNSWRAQMQMDDVRTALSNAGSEDEFSEISRQVQLERWNRQVTFCSLCSATLQPHAEEEIAKECSGCGHVHYPPVSPCIIVLVKRGEYCLLAHAAKFNAKRYSTLAGFIEPGETAEQAVIREVKEEVGVDVCNIRYMGSQSWPFPHALMLGFFADYESGEIVPDGVEILEADWFHRNALPDIPAPVSISRRLIDTFVAGKESFSG</sequence>
<evidence type="ECO:0000256" key="1">
    <source>
        <dbReference type="ARBA" id="ARBA00001946"/>
    </source>
</evidence>
<dbReference type="GO" id="GO:0035529">
    <property type="term" value="F:NADH pyrophosphatase activity"/>
    <property type="evidence" value="ECO:0007669"/>
    <property type="project" value="TreeGrafter"/>
</dbReference>
<evidence type="ECO:0000313" key="13">
    <source>
        <dbReference type="Proteomes" id="UP000250744"/>
    </source>
</evidence>
<evidence type="ECO:0000256" key="5">
    <source>
        <dbReference type="ARBA" id="ARBA00022723"/>
    </source>
</evidence>
<evidence type="ECO:0000313" key="12">
    <source>
        <dbReference type="EMBL" id="RAU17277.1"/>
    </source>
</evidence>
<evidence type="ECO:0000256" key="9">
    <source>
        <dbReference type="ARBA" id="ARBA00023679"/>
    </source>
</evidence>
<keyword evidence="7" id="KW-0460">Magnesium</keyword>
<comment type="cofactor">
    <cofactor evidence="1">
        <name>Mg(2+)</name>
        <dbReference type="ChEBI" id="CHEBI:18420"/>
    </cofactor>
</comment>
<dbReference type="OrthoDB" id="9791656at2"/>
<keyword evidence="6 10" id="KW-0378">Hydrolase</keyword>
<evidence type="ECO:0000256" key="4">
    <source>
        <dbReference type="ARBA" id="ARBA00012381"/>
    </source>
</evidence>
<proteinExistence type="inferred from homology"/>
<dbReference type="NCBIfam" id="NF001299">
    <property type="entry name" value="PRK00241.1"/>
    <property type="match status" value="1"/>
</dbReference>
<keyword evidence="8" id="KW-0520">NAD</keyword>
<keyword evidence="13" id="KW-1185">Reference proteome</keyword>
<dbReference type="PROSITE" id="PS51462">
    <property type="entry name" value="NUDIX"/>
    <property type="match status" value="1"/>
</dbReference>
<dbReference type="InterPro" id="IPR020476">
    <property type="entry name" value="Nudix_hydrolase"/>
</dbReference>
<feature type="domain" description="Nudix hydrolase" evidence="11">
    <location>
        <begin position="90"/>
        <end position="215"/>
    </location>
</feature>
<dbReference type="InterPro" id="IPR050241">
    <property type="entry name" value="NAD-cap_RNA_hydrolase_NudC"/>
</dbReference>
<dbReference type="SUPFAM" id="SSF55811">
    <property type="entry name" value="Nudix"/>
    <property type="match status" value="1"/>
</dbReference>
<dbReference type="EMBL" id="QKRX01000011">
    <property type="protein sequence ID" value="RAU17277.1"/>
    <property type="molecule type" value="Genomic_DNA"/>
</dbReference>
<dbReference type="GO" id="GO:0019677">
    <property type="term" value="P:NAD+ catabolic process"/>
    <property type="evidence" value="ECO:0007669"/>
    <property type="project" value="TreeGrafter"/>
</dbReference>
<dbReference type="InterPro" id="IPR020084">
    <property type="entry name" value="NUDIX_hydrolase_CS"/>
</dbReference>
<dbReference type="InterPro" id="IPR049734">
    <property type="entry name" value="NudC-like_C"/>
</dbReference>
<evidence type="ECO:0000256" key="8">
    <source>
        <dbReference type="ARBA" id="ARBA00023027"/>
    </source>
</evidence>
<dbReference type="Pfam" id="PF00293">
    <property type="entry name" value="NUDIX"/>
    <property type="match status" value="1"/>
</dbReference>
<dbReference type="Gene3D" id="3.90.79.20">
    <property type="match status" value="1"/>
</dbReference>
<dbReference type="Gene3D" id="3.90.79.10">
    <property type="entry name" value="Nucleoside Triphosphate Pyrophosphohydrolase"/>
    <property type="match status" value="1"/>
</dbReference>
<dbReference type="PRINTS" id="PR00502">
    <property type="entry name" value="NUDIXFAMILY"/>
</dbReference>
<evidence type="ECO:0000256" key="10">
    <source>
        <dbReference type="RuleBase" id="RU003476"/>
    </source>
</evidence>
<dbReference type="Proteomes" id="UP000250744">
    <property type="component" value="Unassembled WGS sequence"/>
</dbReference>
<comment type="catalytic activity">
    <reaction evidence="9">
        <text>a 5'-end NAD(+)-phospho-ribonucleoside in mRNA + H2O = a 5'-end phospho-adenosine-phospho-ribonucleoside in mRNA + beta-nicotinamide D-ribonucleotide + 2 H(+)</text>
        <dbReference type="Rhea" id="RHEA:60876"/>
        <dbReference type="Rhea" id="RHEA-COMP:15698"/>
        <dbReference type="Rhea" id="RHEA-COMP:15719"/>
        <dbReference type="ChEBI" id="CHEBI:14649"/>
        <dbReference type="ChEBI" id="CHEBI:15377"/>
        <dbReference type="ChEBI" id="CHEBI:15378"/>
        <dbReference type="ChEBI" id="CHEBI:144029"/>
        <dbReference type="ChEBI" id="CHEBI:144051"/>
    </reaction>
    <physiologicalReaction direction="left-to-right" evidence="9">
        <dbReference type="Rhea" id="RHEA:60877"/>
    </physiologicalReaction>
</comment>
<dbReference type="GO" id="GO:0006742">
    <property type="term" value="P:NADP+ catabolic process"/>
    <property type="evidence" value="ECO:0007669"/>
    <property type="project" value="TreeGrafter"/>
</dbReference>
<evidence type="ECO:0000256" key="7">
    <source>
        <dbReference type="ARBA" id="ARBA00022842"/>
    </source>
</evidence>
<evidence type="ECO:0000259" key="11">
    <source>
        <dbReference type="PROSITE" id="PS51462"/>
    </source>
</evidence>
<comment type="similarity">
    <text evidence="3">Belongs to the Nudix hydrolase family. NudC subfamily.</text>
</comment>
<dbReference type="GO" id="GO:0005829">
    <property type="term" value="C:cytosol"/>
    <property type="evidence" value="ECO:0007669"/>
    <property type="project" value="TreeGrafter"/>
</dbReference>